<name>A0A8S4S2U1_9NEOP</name>
<dbReference type="EMBL" id="CAKXAJ010025963">
    <property type="protein sequence ID" value="CAH2247582.1"/>
    <property type="molecule type" value="Genomic_DNA"/>
</dbReference>
<sequence length="765" mass="85685">MWLLHTKLSNYILDEQIISDTEGVSSGCEASAVREEIARDYAALQTRLGREISDRRGKLGYAASRPVATEEQLSADFRKKLTEWQRMKGVKQPPPVPARKDLSDDFLKKWDEWKRMKETNSVPAWEEEAKPDEVLVRTSTGLFKFHGISRSFTRKLHEWEKSRGIAPEASTSALLNAARAKVKTPSSQLTRTQSDGSVAPSAGSGRRHASSLSVNDVDDFESEYEREHSLDGADECDTRNNRAAVLVEVEAEEICTAAPLVAVSPRHTPQKPVYTYGQAEARHLCETTSAITGTAVLQPNGAVILSDSRSVMSKEQTTIKTMMSRKQVNNNLQTMTEVQGRSSRSKMSRQASIEEDAKFIRKTIEEIERGSSSRFKEDNSLDFQMQEVVHENLAPSTSKSSSLKSLRQIDNLKDTKNGKDSNDDPKEDKRKDFDKNNCKKKSKSRARLEREQSKPSESDSDPDVDTVTVEIPRRRKRPRRPSERPRTPPTSLHSDSDGEREVQKSASACQLSRRDQTSVEKHLVPTPVAYDGVLKSHSANALHPEQNAEPIPPQIEDSQETIRTITASTDTIVPNIPKDLPDKEREKSPVLLPVLRQQSEILIPTVSRFMPQNPGNFDRSMSSVESPTLFKEAEAMTTRLSERAARIRAARDKFLSSSAAVPMRREGTSSASDLRPADRSSRISCDSDVIENQDAAQEAVLGRSASTGMVNVDRDAWQRVAEGSHRDRPRSRFSLARLAAKLRRKEESAVSRLCRQSLFVQLRKQ</sequence>
<accession>A0A8S4S2U1</accession>
<feature type="compositionally biased region" description="Basic and acidic residues" evidence="1">
    <location>
        <begin position="223"/>
        <end position="235"/>
    </location>
</feature>
<dbReference type="AlphaFoldDB" id="A0A8S4S2U1"/>
<feature type="region of interest" description="Disordered" evidence="1">
    <location>
        <begin position="661"/>
        <end position="682"/>
    </location>
</feature>
<gene>
    <name evidence="2" type="primary">jg759</name>
    <name evidence="2" type="ORF">PAEG_LOCUS21609</name>
</gene>
<feature type="compositionally biased region" description="Polar residues" evidence="1">
    <location>
        <begin position="184"/>
        <end position="196"/>
    </location>
</feature>
<reference evidence="2" key="1">
    <citation type="submission" date="2022-03" db="EMBL/GenBank/DDBJ databases">
        <authorList>
            <person name="Lindestad O."/>
        </authorList>
    </citation>
    <scope>NUCLEOTIDE SEQUENCE</scope>
</reference>
<comment type="caution">
    <text evidence="2">The sequence shown here is derived from an EMBL/GenBank/DDBJ whole genome shotgun (WGS) entry which is preliminary data.</text>
</comment>
<protein>
    <submittedName>
        <fullName evidence="2">Jg759 protein</fullName>
    </submittedName>
</protein>
<evidence type="ECO:0000256" key="1">
    <source>
        <dbReference type="SAM" id="MobiDB-lite"/>
    </source>
</evidence>
<feature type="region of interest" description="Disordered" evidence="1">
    <location>
        <begin position="177"/>
        <end position="235"/>
    </location>
</feature>
<feature type="compositionally biased region" description="Basic and acidic residues" evidence="1">
    <location>
        <begin position="410"/>
        <end position="437"/>
    </location>
</feature>
<feature type="region of interest" description="Disordered" evidence="1">
    <location>
        <begin position="392"/>
        <end position="524"/>
    </location>
</feature>
<evidence type="ECO:0000313" key="3">
    <source>
        <dbReference type="Proteomes" id="UP000838756"/>
    </source>
</evidence>
<feature type="compositionally biased region" description="Low complexity" evidence="1">
    <location>
        <begin position="396"/>
        <end position="406"/>
    </location>
</feature>
<organism evidence="2 3">
    <name type="scientific">Pararge aegeria aegeria</name>
    <dbReference type="NCBI Taxonomy" id="348720"/>
    <lineage>
        <taxon>Eukaryota</taxon>
        <taxon>Metazoa</taxon>
        <taxon>Ecdysozoa</taxon>
        <taxon>Arthropoda</taxon>
        <taxon>Hexapoda</taxon>
        <taxon>Insecta</taxon>
        <taxon>Pterygota</taxon>
        <taxon>Neoptera</taxon>
        <taxon>Endopterygota</taxon>
        <taxon>Lepidoptera</taxon>
        <taxon>Glossata</taxon>
        <taxon>Ditrysia</taxon>
        <taxon>Papilionoidea</taxon>
        <taxon>Nymphalidae</taxon>
        <taxon>Satyrinae</taxon>
        <taxon>Satyrini</taxon>
        <taxon>Parargina</taxon>
        <taxon>Pararge</taxon>
    </lineage>
</organism>
<dbReference type="OrthoDB" id="8191083at2759"/>
<feature type="compositionally biased region" description="Basic and acidic residues" evidence="1">
    <location>
        <begin position="512"/>
        <end position="523"/>
    </location>
</feature>
<feature type="compositionally biased region" description="Basic and acidic residues" evidence="1">
    <location>
        <begin position="494"/>
        <end position="503"/>
    </location>
</feature>
<evidence type="ECO:0000313" key="2">
    <source>
        <dbReference type="EMBL" id="CAH2247582.1"/>
    </source>
</evidence>
<feature type="compositionally biased region" description="Basic and acidic residues" evidence="1">
    <location>
        <begin position="446"/>
        <end position="457"/>
    </location>
</feature>
<dbReference type="Proteomes" id="UP000838756">
    <property type="component" value="Unassembled WGS sequence"/>
</dbReference>
<feature type="region of interest" description="Disordered" evidence="1">
    <location>
        <begin position="335"/>
        <end position="354"/>
    </location>
</feature>
<keyword evidence="3" id="KW-1185">Reference proteome</keyword>
<proteinExistence type="predicted"/>